<name>A0A2S3W418_9PROT</name>
<dbReference type="EMBL" id="POTC01000006">
    <property type="protein sequence ID" value="POF63616.1"/>
    <property type="molecule type" value="Genomic_DNA"/>
</dbReference>
<evidence type="ECO:0000313" key="2">
    <source>
        <dbReference type="Proteomes" id="UP000237344"/>
    </source>
</evidence>
<dbReference type="Proteomes" id="UP000237344">
    <property type="component" value="Unassembled WGS sequence"/>
</dbReference>
<keyword evidence="2" id="KW-1185">Reference proteome</keyword>
<sequence length="163" mass="17503">MALKSIEYTVAEEGEDQGKVFVITRMSAFDADRWGRHVLHAALAGGYRAPDGDDAAEGMASIAEAGIRIFGMMAPEAADRLLDRLMQCVRIIRDPAHPTPQPVIPADIQEVGTVGLLQMEAMRLHTDFFSGASVFIFLPVAQLLQAVGEDARSAPTSRAPSPA</sequence>
<organism evidence="1 2">
    <name type="scientific">Novacetimonas maltaceti</name>
    <dbReference type="NCBI Taxonomy" id="1203393"/>
    <lineage>
        <taxon>Bacteria</taxon>
        <taxon>Pseudomonadati</taxon>
        <taxon>Pseudomonadota</taxon>
        <taxon>Alphaproteobacteria</taxon>
        <taxon>Acetobacterales</taxon>
        <taxon>Acetobacteraceae</taxon>
        <taxon>Novacetimonas</taxon>
    </lineage>
</organism>
<protein>
    <submittedName>
        <fullName evidence="1">Uncharacterized protein</fullName>
    </submittedName>
</protein>
<accession>A0A2S3W418</accession>
<reference evidence="1 2" key="1">
    <citation type="submission" date="2018-01" db="EMBL/GenBank/DDBJ databases">
        <title>Draft Genome Sequence of Komagataeibacter maltaceti LMG 1529, a Vinegar Producing Acetic Acid Bacterium Isolated from Malt Vinegar Brewery Acetifiers.</title>
        <authorList>
            <person name="Zhang Q."/>
            <person name="Hollensteiner J."/>
            <person name="Poehlein A."/>
            <person name="Daniel R."/>
        </authorList>
    </citation>
    <scope>NUCLEOTIDE SEQUENCE [LARGE SCALE GENOMIC DNA]</scope>
    <source>
        <strain evidence="1 2">LMG 1529</strain>
    </source>
</reference>
<gene>
    <name evidence="1" type="ORF">KMAL_07960</name>
</gene>
<comment type="caution">
    <text evidence="1">The sequence shown here is derived from an EMBL/GenBank/DDBJ whole genome shotgun (WGS) entry which is preliminary data.</text>
</comment>
<dbReference type="AlphaFoldDB" id="A0A2S3W418"/>
<proteinExistence type="predicted"/>
<dbReference type="RefSeq" id="WP_239019927.1">
    <property type="nucleotide sequence ID" value="NZ_NKUE01000013.1"/>
</dbReference>
<evidence type="ECO:0000313" key="1">
    <source>
        <dbReference type="EMBL" id="POF63616.1"/>
    </source>
</evidence>